<accession>A0A1J5P3N3</accession>
<organism evidence="2 3">
    <name type="scientific">Neomoorella thermoacetica</name>
    <name type="common">Clostridium thermoaceticum</name>
    <dbReference type="NCBI Taxonomy" id="1525"/>
    <lineage>
        <taxon>Bacteria</taxon>
        <taxon>Bacillati</taxon>
        <taxon>Bacillota</taxon>
        <taxon>Clostridia</taxon>
        <taxon>Neomoorellales</taxon>
        <taxon>Neomoorellaceae</taxon>
        <taxon>Neomoorella</taxon>
    </lineage>
</organism>
<feature type="transmembrane region" description="Helical" evidence="1">
    <location>
        <begin position="48"/>
        <end position="69"/>
    </location>
</feature>
<dbReference type="Proteomes" id="UP000182811">
    <property type="component" value="Unassembled WGS sequence"/>
</dbReference>
<evidence type="ECO:0000313" key="3">
    <source>
        <dbReference type="Proteomes" id="UP000182811"/>
    </source>
</evidence>
<sequence length="211" mass="23991">MKLKLIARTKHCYVRFENSFLKILDGLNKAFLLLGGIKVKVILRRCPIAIVFIILTMLVSSAAFAGYAVKEDQTTARISTSDGAAYYVTIDNAAREDWEQYDRFDNNIYHHLSDGFVVAGLSFPFDIYPDTTIYIKSNGVTTNSISSYELVPLDVLKPRWDYMYYGGEVYKNLYYPISGSTISASIFYGFQAFDDLGYLGAVQDYNNFNLW</sequence>
<dbReference type="EMBL" id="MDDC01000014">
    <property type="protein sequence ID" value="OIQ58549.1"/>
    <property type="molecule type" value="Genomic_DNA"/>
</dbReference>
<name>A0A1J5P3N3_NEOTH</name>
<evidence type="ECO:0000313" key="2">
    <source>
        <dbReference type="EMBL" id="OIQ58549.1"/>
    </source>
</evidence>
<keyword evidence="1" id="KW-0812">Transmembrane</keyword>
<reference evidence="2 3" key="1">
    <citation type="submission" date="2016-08" db="EMBL/GenBank/DDBJ databases">
        <title>Genome-based comparison of Moorella thermoacetic strains.</title>
        <authorList>
            <person name="Poehlein A."/>
            <person name="Bengelsdorf F.R."/>
            <person name="Esser C."/>
            <person name="Duerre P."/>
            <person name="Daniel R."/>
        </authorList>
    </citation>
    <scope>NUCLEOTIDE SEQUENCE [LARGE SCALE GENOMIC DNA]</scope>
    <source>
        <strain evidence="2 3">DSM 21394</strain>
    </source>
</reference>
<proteinExistence type="predicted"/>
<keyword evidence="1" id="KW-0472">Membrane</keyword>
<gene>
    <name evidence="2" type="ORF">MOTE_19190</name>
</gene>
<evidence type="ECO:0000256" key="1">
    <source>
        <dbReference type="SAM" id="Phobius"/>
    </source>
</evidence>
<protein>
    <submittedName>
        <fullName evidence="2">Uncharacterized protein</fullName>
    </submittedName>
</protein>
<keyword evidence="1" id="KW-1133">Transmembrane helix</keyword>
<comment type="caution">
    <text evidence="2">The sequence shown here is derived from an EMBL/GenBank/DDBJ whole genome shotgun (WGS) entry which is preliminary data.</text>
</comment>
<dbReference type="AlphaFoldDB" id="A0A1J5P3N3"/>